<evidence type="ECO:0000256" key="2">
    <source>
        <dbReference type="ARBA" id="ARBA00023002"/>
    </source>
</evidence>
<dbReference type="RefSeq" id="WP_181750183.1">
    <property type="nucleotide sequence ID" value="NZ_JACEIQ010000001.1"/>
</dbReference>
<sequence>MNPVKVGLIGFGFSGSTFHAPIIQAINNFEIRKVVSSQSEKVKQQLPKAEVVSGIGEVLNDPEIELVVITTPNETHYPIARAALDAKKHVVVEKPFVIDLAEADDLIQLAEKQNCLLSVYHNRRWDNDFLTVQSCIRSGLLGDVHTYKAHFDRYRPEVRKRWREQDVPGSGILYDLGSHLIDQALQLFGPPATVFADLLAQRPKAETTDYFHLILGYEGNLRVILHGGCMVKEPGPRFEIHGTKGTFNKHGFDSQEQSLKQGRKPGDPGWGEDCPDQYGTVTTSSGGLEWKGNIRTLKGSYESYYQGIAASIRTGAPLPVTAREARETIRIIQAAIESHMQKRVISL</sequence>
<reference evidence="6 7" key="1">
    <citation type="submission" date="2020-07" db="EMBL/GenBank/DDBJ databases">
        <authorList>
            <person name="Feng H."/>
        </authorList>
    </citation>
    <scope>NUCLEOTIDE SEQUENCE [LARGE SCALE GENOMIC DNA]</scope>
    <source>
        <strain evidence="7">s-10</strain>
    </source>
</reference>
<gene>
    <name evidence="6" type="ORF">H1191_01360</name>
</gene>
<comment type="caution">
    <text evidence="6">The sequence shown here is derived from an EMBL/GenBank/DDBJ whole genome shotgun (WGS) entry which is preliminary data.</text>
</comment>
<dbReference type="Gene3D" id="3.40.50.720">
    <property type="entry name" value="NAD(P)-binding Rossmann-like Domain"/>
    <property type="match status" value="1"/>
</dbReference>
<dbReference type="InterPro" id="IPR004104">
    <property type="entry name" value="Gfo/Idh/MocA-like_OxRdtase_C"/>
</dbReference>
<comment type="similarity">
    <text evidence="1">Belongs to the Gfo/Idh/MocA family.</text>
</comment>
<dbReference type="AlphaFoldDB" id="A0A7W2A7B1"/>
<feature type="domain" description="Gfo/Idh/MocA-like oxidoreductase C-terminal" evidence="5">
    <location>
        <begin position="134"/>
        <end position="347"/>
    </location>
</feature>
<evidence type="ECO:0000256" key="1">
    <source>
        <dbReference type="ARBA" id="ARBA00010928"/>
    </source>
</evidence>
<accession>A0A7W2A7B1</accession>
<dbReference type="InterPro" id="IPR051317">
    <property type="entry name" value="Gfo/Idh/MocA_oxidoreduct"/>
</dbReference>
<dbReference type="GO" id="GO:0000166">
    <property type="term" value="F:nucleotide binding"/>
    <property type="evidence" value="ECO:0007669"/>
    <property type="project" value="InterPro"/>
</dbReference>
<dbReference type="EMBL" id="JACEIQ010000001">
    <property type="protein sequence ID" value="MBA4492962.1"/>
    <property type="molecule type" value="Genomic_DNA"/>
</dbReference>
<dbReference type="Pfam" id="PF02894">
    <property type="entry name" value="GFO_IDH_MocA_C"/>
    <property type="match status" value="1"/>
</dbReference>
<dbReference type="InterPro" id="IPR036291">
    <property type="entry name" value="NAD(P)-bd_dom_sf"/>
</dbReference>
<dbReference type="GO" id="GO:0016491">
    <property type="term" value="F:oxidoreductase activity"/>
    <property type="evidence" value="ECO:0007669"/>
    <property type="project" value="UniProtKB-KW"/>
</dbReference>
<evidence type="ECO:0000259" key="4">
    <source>
        <dbReference type="Pfam" id="PF01408"/>
    </source>
</evidence>
<dbReference type="Proteomes" id="UP000535491">
    <property type="component" value="Unassembled WGS sequence"/>
</dbReference>
<feature type="domain" description="Gfo/Idh/MocA-like oxidoreductase N-terminal" evidence="4">
    <location>
        <begin position="4"/>
        <end position="121"/>
    </location>
</feature>
<evidence type="ECO:0000313" key="6">
    <source>
        <dbReference type="EMBL" id="MBA4492962.1"/>
    </source>
</evidence>
<keyword evidence="7" id="KW-1185">Reference proteome</keyword>
<dbReference type="Pfam" id="PF01408">
    <property type="entry name" value="GFO_IDH_MocA"/>
    <property type="match status" value="1"/>
</dbReference>
<evidence type="ECO:0000313" key="7">
    <source>
        <dbReference type="Proteomes" id="UP000535491"/>
    </source>
</evidence>
<dbReference type="SUPFAM" id="SSF51735">
    <property type="entry name" value="NAD(P)-binding Rossmann-fold domains"/>
    <property type="match status" value="1"/>
</dbReference>
<dbReference type="PANTHER" id="PTHR43708">
    <property type="entry name" value="CONSERVED EXPRESSED OXIDOREDUCTASE (EUROFUNG)"/>
    <property type="match status" value="1"/>
</dbReference>
<evidence type="ECO:0000259" key="5">
    <source>
        <dbReference type="Pfam" id="PF02894"/>
    </source>
</evidence>
<evidence type="ECO:0000256" key="3">
    <source>
        <dbReference type="SAM" id="MobiDB-lite"/>
    </source>
</evidence>
<proteinExistence type="inferred from homology"/>
<keyword evidence="2" id="KW-0560">Oxidoreductase</keyword>
<feature type="region of interest" description="Disordered" evidence="3">
    <location>
        <begin position="245"/>
        <end position="276"/>
    </location>
</feature>
<dbReference type="PANTHER" id="PTHR43708:SF5">
    <property type="entry name" value="CONSERVED EXPRESSED OXIDOREDUCTASE (EUROFUNG)-RELATED"/>
    <property type="match status" value="1"/>
</dbReference>
<name>A0A7W2A7B1_9BACL</name>
<dbReference type="InterPro" id="IPR000683">
    <property type="entry name" value="Gfo/Idh/MocA-like_OxRdtase_N"/>
</dbReference>
<dbReference type="NCBIfam" id="NF008607">
    <property type="entry name" value="PRK11579.1"/>
    <property type="match status" value="1"/>
</dbReference>
<organism evidence="6 7">
    <name type="scientific">Paenactinomyces guangxiensis</name>
    <dbReference type="NCBI Taxonomy" id="1490290"/>
    <lineage>
        <taxon>Bacteria</taxon>
        <taxon>Bacillati</taxon>
        <taxon>Bacillota</taxon>
        <taxon>Bacilli</taxon>
        <taxon>Bacillales</taxon>
        <taxon>Thermoactinomycetaceae</taxon>
        <taxon>Paenactinomyces</taxon>
    </lineage>
</organism>
<dbReference type="Gene3D" id="3.30.360.10">
    <property type="entry name" value="Dihydrodipicolinate Reductase, domain 2"/>
    <property type="match status" value="1"/>
</dbReference>
<protein>
    <submittedName>
        <fullName evidence="6">Oxidoreductase</fullName>
    </submittedName>
</protein>